<dbReference type="InterPro" id="IPR050151">
    <property type="entry name" value="Class-I_Pyr_Nuc-Dis_Oxidored"/>
</dbReference>
<evidence type="ECO:0000256" key="9">
    <source>
        <dbReference type="ARBA" id="ARBA00049187"/>
    </source>
</evidence>
<evidence type="ECO:0000313" key="14">
    <source>
        <dbReference type="Proteomes" id="UP001059971"/>
    </source>
</evidence>
<dbReference type="Pfam" id="PF02852">
    <property type="entry name" value="Pyr_redox_dim"/>
    <property type="match status" value="1"/>
</dbReference>
<evidence type="ECO:0000256" key="10">
    <source>
        <dbReference type="RuleBase" id="RU003692"/>
    </source>
</evidence>
<accession>A0ABM7G8A8</accession>
<dbReference type="SUPFAM" id="SSF51905">
    <property type="entry name" value="FAD/NAD(P)-binding domain"/>
    <property type="match status" value="1"/>
</dbReference>
<comment type="miscellaneous">
    <text evidence="10">The active site is a redox-active disulfide bond.</text>
</comment>
<dbReference type="SUPFAM" id="SSF55424">
    <property type="entry name" value="FAD/NAD-linked reductases, dimerisation (C-terminal) domain"/>
    <property type="match status" value="1"/>
</dbReference>
<dbReference type="Proteomes" id="UP001059971">
    <property type="component" value="Chromosome 1"/>
</dbReference>
<dbReference type="PRINTS" id="PR00368">
    <property type="entry name" value="FADPNR"/>
</dbReference>
<keyword evidence="6 10" id="KW-0520">NAD</keyword>
<dbReference type="PROSITE" id="PS00076">
    <property type="entry name" value="PYRIDINE_REDOX_1"/>
    <property type="match status" value="1"/>
</dbReference>
<dbReference type="InterPro" id="IPR004099">
    <property type="entry name" value="Pyr_nucl-diS_OxRdtase_dimer"/>
</dbReference>
<dbReference type="EC" id="1.8.1.4" evidence="2 10"/>
<keyword evidence="3 10" id="KW-0285">Flavoprotein</keyword>
<comment type="catalytic activity">
    <reaction evidence="9 10">
        <text>N(6)-[(R)-dihydrolipoyl]-L-lysyl-[protein] + NAD(+) = N(6)-[(R)-lipoyl]-L-lysyl-[protein] + NADH + H(+)</text>
        <dbReference type="Rhea" id="RHEA:15045"/>
        <dbReference type="Rhea" id="RHEA-COMP:10474"/>
        <dbReference type="Rhea" id="RHEA-COMP:10475"/>
        <dbReference type="ChEBI" id="CHEBI:15378"/>
        <dbReference type="ChEBI" id="CHEBI:57540"/>
        <dbReference type="ChEBI" id="CHEBI:57945"/>
        <dbReference type="ChEBI" id="CHEBI:83099"/>
        <dbReference type="ChEBI" id="CHEBI:83100"/>
        <dbReference type="EC" id="1.8.1.4"/>
    </reaction>
</comment>
<dbReference type="Gene3D" id="3.50.50.60">
    <property type="entry name" value="FAD/NAD(P)-binding domain"/>
    <property type="match status" value="2"/>
</dbReference>
<feature type="domain" description="Pyridine nucleotide-disulphide oxidoreductase dimerisation" evidence="11">
    <location>
        <begin position="348"/>
        <end position="456"/>
    </location>
</feature>
<keyword evidence="7" id="KW-1015">Disulfide bond</keyword>
<dbReference type="InterPro" id="IPR016156">
    <property type="entry name" value="FAD/NAD-linked_Rdtase_dimer_sf"/>
</dbReference>
<evidence type="ECO:0000256" key="1">
    <source>
        <dbReference type="ARBA" id="ARBA00007532"/>
    </source>
</evidence>
<evidence type="ECO:0000256" key="2">
    <source>
        <dbReference type="ARBA" id="ARBA00012608"/>
    </source>
</evidence>
<evidence type="ECO:0000259" key="11">
    <source>
        <dbReference type="Pfam" id="PF02852"/>
    </source>
</evidence>
<proteinExistence type="inferred from homology"/>
<gene>
    <name evidence="13" type="ORF">SBA_ch1_33690</name>
</gene>
<dbReference type="InterPro" id="IPR023753">
    <property type="entry name" value="FAD/NAD-binding_dom"/>
</dbReference>
<dbReference type="InterPro" id="IPR001100">
    <property type="entry name" value="Pyr_nuc-diS_OxRdtase"/>
</dbReference>
<dbReference type="EMBL" id="AP018817">
    <property type="protein sequence ID" value="BBF71169.1"/>
    <property type="molecule type" value="Genomic_DNA"/>
</dbReference>
<dbReference type="PANTHER" id="PTHR22912">
    <property type="entry name" value="DISULFIDE OXIDOREDUCTASE"/>
    <property type="match status" value="1"/>
</dbReference>
<dbReference type="PANTHER" id="PTHR22912:SF151">
    <property type="entry name" value="DIHYDROLIPOYL DEHYDROGENASE, MITOCHONDRIAL"/>
    <property type="match status" value="1"/>
</dbReference>
<keyword evidence="8 10" id="KW-0676">Redox-active center</keyword>
<keyword evidence="4 10" id="KW-0274">FAD</keyword>
<dbReference type="Pfam" id="PF07992">
    <property type="entry name" value="Pyr_redox_2"/>
    <property type="match status" value="1"/>
</dbReference>
<comment type="similarity">
    <text evidence="1 10">Belongs to the class-I pyridine nucleotide-disulfide oxidoreductase family.</text>
</comment>
<evidence type="ECO:0000259" key="12">
    <source>
        <dbReference type="Pfam" id="PF07992"/>
    </source>
</evidence>
<dbReference type="PRINTS" id="PR00411">
    <property type="entry name" value="PNDRDTASEI"/>
</dbReference>
<organism evidence="13 14">
    <name type="scientific">Sphingomonas bisphenolicum</name>
    <dbReference type="NCBI Taxonomy" id="296544"/>
    <lineage>
        <taxon>Bacteria</taxon>
        <taxon>Pseudomonadati</taxon>
        <taxon>Pseudomonadota</taxon>
        <taxon>Alphaproteobacteria</taxon>
        <taxon>Sphingomonadales</taxon>
        <taxon>Sphingomonadaceae</taxon>
        <taxon>Sphingomonas</taxon>
    </lineage>
</organism>
<evidence type="ECO:0000256" key="4">
    <source>
        <dbReference type="ARBA" id="ARBA00022827"/>
    </source>
</evidence>
<dbReference type="NCBIfam" id="TIGR01350">
    <property type="entry name" value="lipoamide_DH"/>
    <property type="match status" value="1"/>
</dbReference>
<feature type="domain" description="FAD/NAD(P)-binding" evidence="12">
    <location>
        <begin position="6"/>
        <end position="329"/>
    </location>
</feature>
<evidence type="ECO:0000256" key="7">
    <source>
        <dbReference type="ARBA" id="ARBA00023157"/>
    </source>
</evidence>
<reference evidence="13" key="1">
    <citation type="submission" date="2018-07" db="EMBL/GenBank/DDBJ databases">
        <title>Complete genome sequence of Sphingomonas bisphenolicum strain AO1, a bisphenol A degradative bacterium isolated from Japanese farm field.</title>
        <authorList>
            <person name="Murakami M."/>
            <person name="Koh M."/>
            <person name="Koba S."/>
            <person name="Matsumura Y."/>
        </authorList>
    </citation>
    <scope>NUCLEOTIDE SEQUENCE</scope>
    <source>
        <strain evidence="13">AO1</strain>
    </source>
</reference>
<evidence type="ECO:0000256" key="3">
    <source>
        <dbReference type="ARBA" id="ARBA00022630"/>
    </source>
</evidence>
<protein>
    <recommendedName>
        <fullName evidence="2 10">Dihydrolipoyl dehydrogenase</fullName>
        <ecNumber evidence="2 10">1.8.1.4</ecNumber>
    </recommendedName>
</protein>
<dbReference type="InterPro" id="IPR012999">
    <property type="entry name" value="Pyr_OxRdtase_I_AS"/>
</dbReference>
<dbReference type="PIRSF" id="PIRSF000350">
    <property type="entry name" value="Mercury_reductase_MerA"/>
    <property type="match status" value="1"/>
</dbReference>
<evidence type="ECO:0000313" key="13">
    <source>
        <dbReference type="EMBL" id="BBF71169.1"/>
    </source>
</evidence>
<sequence>MSDFDYDVLVIGAGPGGYVAAIRAAQLGLKTACAESRETLGGTCLNVGCIPSKAMLHASELYDEAANGALAKLGVKIDKMSLDLPTLQGQRVDAVKGLTGGIEFLFKKNKVTWLKGLASFTGANTVEINGEKVTAKNIVIATGSSVTPLPGVAVDNAGGKIVDSTGALELDKVPGHLVVVGGGVIGLELGSVWKRLGAKVTVVEYLDQILPGMDGEVRKEANKIFKKQGFEYKLGTKVTGAEVGKKGVTLTVEPAAGGDAETIEADVVLVSIGRRPNTEGLGLDKIGLELNARSQIETDHDFATKVPGVWAIGDVIPGPMLAHKAEDEGIAVAENIAGLTGIVNHAVIPSVVYTKPEIAGVGLTEEQAKEKGAIKVGKFPMMANSRAKTNHEPDGFVKIIADAETDKVLGVWIIAVPAGTMIAQAAQAMEFGASSEDIAYTCHAHPTHSEAIKEAAMAVTGKPIHM</sequence>
<dbReference type="Gene3D" id="3.30.390.30">
    <property type="match status" value="1"/>
</dbReference>
<evidence type="ECO:0000256" key="8">
    <source>
        <dbReference type="ARBA" id="ARBA00023284"/>
    </source>
</evidence>
<keyword evidence="14" id="KW-1185">Reference proteome</keyword>
<dbReference type="RefSeq" id="WP_261935271.1">
    <property type="nucleotide sequence ID" value="NZ_AP018817.1"/>
</dbReference>
<evidence type="ECO:0000256" key="6">
    <source>
        <dbReference type="ARBA" id="ARBA00023027"/>
    </source>
</evidence>
<name>A0ABM7G8A8_9SPHN</name>
<keyword evidence="5 10" id="KW-0560">Oxidoreductase</keyword>
<comment type="cofactor">
    <cofactor evidence="10">
        <name>FAD</name>
        <dbReference type="ChEBI" id="CHEBI:57692"/>
    </cofactor>
    <text evidence="10">Binds 1 FAD per subunit.</text>
</comment>
<evidence type="ECO:0000256" key="5">
    <source>
        <dbReference type="ARBA" id="ARBA00023002"/>
    </source>
</evidence>
<dbReference type="InterPro" id="IPR036188">
    <property type="entry name" value="FAD/NAD-bd_sf"/>
</dbReference>
<dbReference type="InterPro" id="IPR006258">
    <property type="entry name" value="Lipoamide_DH"/>
</dbReference>